<keyword evidence="2" id="KW-1185">Reference proteome</keyword>
<evidence type="ECO:0000313" key="1">
    <source>
        <dbReference type="EMBL" id="VDL72244.1"/>
    </source>
</evidence>
<proteinExistence type="predicted"/>
<name>A0A0N4XZN4_NIPBR</name>
<dbReference type="GO" id="GO:0000271">
    <property type="term" value="P:polysaccharide biosynthetic process"/>
    <property type="evidence" value="ECO:0007669"/>
    <property type="project" value="TreeGrafter"/>
</dbReference>
<dbReference type="AlphaFoldDB" id="A0A0N4XZN4"/>
<dbReference type="EMBL" id="UYSL01020033">
    <property type="protein sequence ID" value="VDL72244.1"/>
    <property type="molecule type" value="Genomic_DNA"/>
</dbReference>
<evidence type="ECO:0000313" key="2">
    <source>
        <dbReference type="Proteomes" id="UP000271162"/>
    </source>
</evidence>
<dbReference type="Proteomes" id="UP000271162">
    <property type="component" value="Unassembled WGS sequence"/>
</dbReference>
<sequence>MQFYLVVPLLTAFRRKSSSTIHTTCLLIIGKYEHKFQIPNQHRLATTITTAVVVAFGSNFLSSRCLVHFGDISYTLYLVHWPIFCWLKLNDHINRYGWLFGPDY</sequence>
<dbReference type="WBParaSite" id="NBR_0000865401-mRNA-1">
    <property type="protein sequence ID" value="NBR_0000865401-mRNA-1"/>
    <property type="gene ID" value="NBR_0000865401"/>
</dbReference>
<reference evidence="1 2" key="2">
    <citation type="submission" date="2018-11" db="EMBL/GenBank/DDBJ databases">
        <authorList>
            <consortium name="Pathogen Informatics"/>
        </authorList>
    </citation>
    <scope>NUCLEOTIDE SEQUENCE [LARGE SCALE GENOMIC DNA]</scope>
</reference>
<dbReference type="PANTHER" id="PTHR23028:SF53">
    <property type="entry name" value="ACYL_TRANSF_3 DOMAIN-CONTAINING PROTEIN"/>
    <property type="match status" value="1"/>
</dbReference>
<organism evidence="3">
    <name type="scientific">Nippostrongylus brasiliensis</name>
    <name type="common">Rat hookworm</name>
    <dbReference type="NCBI Taxonomy" id="27835"/>
    <lineage>
        <taxon>Eukaryota</taxon>
        <taxon>Metazoa</taxon>
        <taxon>Ecdysozoa</taxon>
        <taxon>Nematoda</taxon>
        <taxon>Chromadorea</taxon>
        <taxon>Rhabditida</taxon>
        <taxon>Rhabditina</taxon>
        <taxon>Rhabditomorpha</taxon>
        <taxon>Strongyloidea</taxon>
        <taxon>Heligmosomidae</taxon>
        <taxon>Nippostrongylus</taxon>
    </lineage>
</organism>
<evidence type="ECO:0000313" key="3">
    <source>
        <dbReference type="WBParaSite" id="NBR_0000865401-mRNA-1"/>
    </source>
</evidence>
<dbReference type="GO" id="GO:0016020">
    <property type="term" value="C:membrane"/>
    <property type="evidence" value="ECO:0007669"/>
    <property type="project" value="TreeGrafter"/>
</dbReference>
<reference evidence="3" key="1">
    <citation type="submission" date="2017-02" db="UniProtKB">
        <authorList>
            <consortium name="WormBaseParasite"/>
        </authorList>
    </citation>
    <scope>IDENTIFICATION</scope>
</reference>
<accession>A0A0N4XZN4</accession>
<dbReference type="InterPro" id="IPR050879">
    <property type="entry name" value="Acyltransferase_3"/>
</dbReference>
<protein>
    <submittedName>
        <fullName evidence="3">Acyl_transf_3 domain-containing protein</fullName>
    </submittedName>
</protein>
<gene>
    <name evidence="1" type="ORF">NBR_LOCUS8655</name>
</gene>
<dbReference type="PANTHER" id="PTHR23028">
    <property type="entry name" value="ACETYLTRANSFERASE"/>
    <property type="match status" value="1"/>
</dbReference>